<comment type="caution">
    <text evidence="1">The sequence shown here is derived from an EMBL/GenBank/DDBJ whole genome shotgun (WGS) entry which is preliminary data.</text>
</comment>
<sequence>MATSCSLAETFAKLIPYFNMFVDIDKYKLIETFDIVESKSPVFKKIMTADHPIFKKAEHKEDDSGDLKTEIAGIREALKGFALDIDSKEDMWEGLQNLSVNVSSLLYLH</sequence>
<dbReference type="EMBL" id="JANHOG010000444">
    <property type="protein sequence ID" value="KAJ3554297.1"/>
    <property type="molecule type" value="Genomic_DNA"/>
</dbReference>
<accession>A0ACC1T6D8</accession>
<keyword evidence="2" id="KW-1185">Reference proteome</keyword>
<proteinExistence type="predicted"/>
<gene>
    <name evidence="1" type="ORF">NM688_g3184</name>
</gene>
<organism evidence="1 2">
    <name type="scientific">Phlebia brevispora</name>
    <dbReference type="NCBI Taxonomy" id="194682"/>
    <lineage>
        <taxon>Eukaryota</taxon>
        <taxon>Fungi</taxon>
        <taxon>Dikarya</taxon>
        <taxon>Basidiomycota</taxon>
        <taxon>Agaricomycotina</taxon>
        <taxon>Agaricomycetes</taxon>
        <taxon>Polyporales</taxon>
        <taxon>Meruliaceae</taxon>
        <taxon>Phlebia</taxon>
    </lineage>
</organism>
<evidence type="ECO:0000313" key="2">
    <source>
        <dbReference type="Proteomes" id="UP001148662"/>
    </source>
</evidence>
<dbReference type="Proteomes" id="UP001148662">
    <property type="component" value="Unassembled WGS sequence"/>
</dbReference>
<protein>
    <submittedName>
        <fullName evidence="1">Uncharacterized protein</fullName>
    </submittedName>
</protein>
<evidence type="ECO:0000313" key="1">
    <source>
        <dbReference type="EMBL" id="KAJ3554297.1"/>
    </source>
</evidence>
<name>A0ACC1T6D8_9APHY</name>
<reference evidence="1" key="1">
    <citation type="submission" date="2022-07" db="EMBL/GenBank/DDBJ databases">
        <title>Genome Sequence of Phlebia brevispora.</title>
        <authorList>
            <person name="Buettner E."/>
        </authorList>
    </citation>
    <scope>NUCLEOTIDE SEQUENCE</scope>
    <source>
        <strain evidence="1">MPL23</strain>
    </source>
</reference>